<comment type="function">
    <text evidence="2">Decapping enzyme for NAD-capped RNAs: specifically hydrolyzes the nicotinamide adenine dinucleotide (NAD) cap from a subset of RNAs by removing the entire NAD moiety from the 5'-end of an NAD-capped RNA.</text>
</comment>
<keyword evidence="2" id="KW-0540">Nuclease</keyword>
<evidence type="ECO:0000256" key="2">
    <source>
        <dbReference type="RuleBase" id="RU367113"/>
    </source>
</evidence>
<dbReference type="Proteomes" id="UP001176961">
    <property type="component" value="Unassembled WGS sequence"/>
</dbReference>
<organism evidence="4 5">
    <name type="scientific">Cylicocyclus nassatus</name>
    <name type="common">Nematode worm</name>
    <dbReference type="NCBI Taxonomy" id="53992"/>
    <lineage>
        <taxon>Eukaryota</taxon>
        <taxon>Metazoa</taxon>
        <taxon>Ecdysozoa</taxon>
        <taxon>Nematoda</taxon>
        <taxon>Chromadorea</taxon>
        <taxon>Rhabditida</taxon>
        <taxon>Rhabditina</taxon>
        <taxon>Rhabditomorpha</taxon>
        <taxon>Strongyloidea</taxon>
        <taxon>Strongylidae</taxon>
        <taxon>Cylicocyclus</taxon>
    </lineage>
</organism>
<comment type="subcellular location">
    <subcellularLocation>
        <location evidence="2">Nucleus</location>
    </subcellularLocation>
</comment>
<proteinExistence type="inferred from homology"/>
<dbReference type="GO" id="GO:0034353">
    <property type="term" value="F:mRNA 5'-diphosphatase activity"/>
    <property type="evidence" value="ECO:0007669"/>
    <property type="project" value="TreeGrafter"/>
</dbReference>
<keyword evidence="5" id="KW-1185">Reference proteome</keyword>
<evidence type="ECO:0000256" key="1">
    <source>
        <dbReference type="ARBA" id="ARBA00006562"/>
    </source>
</evidence>
<dbReference type="GO" id="GO:0005829">
    <property type="term" value="C:cytosol"/>
    <property type="evidence" value="ECO:0007669"/>
    <property type="project" value="TreeGrafter"/>
</dbReference>
<accession>A0AA36GNF1</accession>
<dbReference type="GO" id="GO:0110155">
    <property type="term" value="P:NAD-cap decapping"/>
    <property type="evidence" value="ECO:0007669"/>
    <property type="project" value="TreeGrafter"/>
</dbReference>
<dbReference type="GO" id="GO:0046872">
    <property type="term" value="F:metal ion binding"/>
    <property type="evidence" value="ECO:0007669"/>
    <property type="project" value="UniProtKB-KW"/>
</dbReference>
<comment type="similarity">
    <text evidence="1 2">Belongs to the DXO/Dom3Z family.</text>
</comment>
<reference evidence="4" key="1">
    <citation type="submission" date="2023-07" db="EMBL/GenBank/DDBJ databases">
        <authorList>
            <consortium name="CYATHOMIX"/>
        </authorList>
    </citation>
    <scope>NUCLEOTIDE SEQUENCE</scope>
    <source>
        <strain evidence="4">N/A</strain>
    </source>
</reference>
<dbReference type="GO" id="GO:0005634">
    <property type="term" value="C:nucleus"/>
    <property type="evidence" value="ECO:0007669"/>
    <property type="project" value="UniProtKB-SubCell"/>
</dbReference>
<name>A0AA36GNF1_CYLNA</name>
<protein>
    <recommendedName>
        <fullName evidence="2">Decapping nuclease</fullName>
        <ecNumber evidence="2">3.6.1.-</ecNumber>
    </recommendedName>
</protein>
<comment type="cofactor">
    <cofactor evidence="2">
        <name>a divalent metal cation</name>
        <dbReference type="ChEBI" id="CHEBI:60240"/>
    </cofactor>
</comment>
<dbReference type="PANTHER" id="PTHR12395:SF9">
    <property type="entry name" value="DECAPPING AND EXORIBONUCLEASE PROTEIN"/>
    <property type="match status" value="1"/>
</dbReference>
<dbReference type="GO" id="GO:0000956">
    <property type="term" value="P:nuclear-transcribed mRNA catabolic process"/>
    <property type="evidence" value="ECO:0007669"/>
    <property type="project" value="TreeGrafter"/>
</dbReference>
<dbReference type="GO" id="GO:0004518">
    <property type="term" value="F:nuclease activity"/>
    <property type="evidence" value="ECO:0007669"/>
    <property type="project" value="UniProtKB-KW"/>
</dbReference>
<dbReference type="EC" id="3.6.1.-" evidence="2"/>
<dbReference type="EMBL" id="CATQJL010000112">
    <property type="protein sequence ID" value="CAJ0595245.1"/>
    <property type="molecule type" value="Genomic_DNA"/>
</dbReference>
<evidence type="ECO:0000313" key="4">
    <source>
        <dbReference type="EMBL" id="CAJ0595245.1"/>
    </source>
</evidence>
<gene>
    <name evidence="4" type="ORF">CYNAS_LOCUS7228</name>
</gene>
<sequence>MYFVHITKGSYLLDNLFTLFKPEERQNTFWDYITTLASTRSQLKEGLNGSDIVCCRGLLKRVAHAPYNLNASWKFSVRRVGDVIFLCESERYLNHTLPLEKQREIYRGFSFAEYVTVTGKDVTSTTDKSATNFEEFVGVMQSTLALGPKSKKPLKLFYNGEVDALYKETNVPVELKVTNLTNYNRNKDKINLEWFLHSYLMGITDLYVCYDVDEVVKKVDCLFVEDLCKASEVYVCMNVLHKVLSEVCREYPAIPCVLKQFGLSRKCTF</sequence>
<dbReference type="Pfam" id="PF08652">
    <property type="entry name" value="RAI1"/>
    <property type="match status" value="1"/>
</dbReference>
<dbReference type="InterPro" id="IPR039039">
    <property type="entry name" value="RAI1-like_fam"/>
</dbReference>
<keyword evidence="2" id="KW-0547">Nucleotide-binding</keyword>
<evidence type="ECO:0000313" key="5">
    <source>
        <dbReference type="Proteomes" id="UP001176961"/>
    </source>
</evidence>
<keyword evidence="2" id="KW-0378">Hydrolase</keyword>
<keyword evidence="2" id="KW-0479">Metal-binding</keyword>
<dbReference type="GO" id="GO:0000166">
    <property type="term" value="F:nucleotide binding"/>
    <property type="evidence" value="ECO:0007669"/>
    <property type="project" value="UniProtKB-KW"/>
</dbReference>
<dbReference type="AlphaFoldDB" id="A0AA36GNF1"/>
<evidence type="ECO:0000259" key="3">
    <source>
        <dbReference type="Pfam" id="PF08652"/>
    </source>
</evidence>
<dbReference type="InterPro" id="IPR013961">
    <property type="entry name" value="RAI1"/>
</dbReference>
<dbReference type="PANTHER" id="PTHR12395">
    <property type="entry name" value="DOM-3 RELATED"/>
    <property type="match status" value="1"/>
</dbReference>
<comment type="caution">
    <text evidence="4">The sequence shown here is derived from an EMBL/GenBank/DDBJ whole genome shotgun (WGS) entry which is preliminary data.</text>
</comment>
<keyword evidence="2" id="KW-0694">RNA-binding</keyword>
<dbReference type="GO" id="GO:0003723">
    <property type="term" value="F:RNA binding"/>
    <property type="evidence" value="ECO:0007669"/>
    <property type="project" value="UniProtKB-KW"/>
</dbReference>
<keyword evidence="2" id="KW-0539">Nucleus</keyword>
<feature type="domain" description="RAI1-like" evidence="3">
    <location>
        <begin position="24"/>
        <end position="249"/>
    </location>
</feature>